<dbReference type="GeneID" id="85451378"/>
<comment type="caution">
    <text evidence="1">The sequence shown here is derived from an EMBL/GenBank/DDBJ whole genome shotgun (WGS) entry which is preliminary data.</text>
</comment>
<name>A0AAJ0ADY3_9PEZI</name>
<organism evidence="1 2">
    <name type="scientific">Colletotrichum godetiae</name>
    <dbReference type="NCBI Taxonomy" id="1209918"/>
    <lineage>
        <taxon>Eukaryota</taxon>
        <taxon>Fungi</taxon>
        <taxon>Dikarya</taxon>
        <taxon>Ascomycota</taxon>
        <taxon>Pezizomycotina</taxon>
        <taxon>Sordariomycetes</taxon>
        <taxon>Hypocreomycetidae</taxon>
        <taxon>Glomerellales</taxon>
        <taxon>Glomerellaceae</taxon>
        <taxon>Colletotrichum</taxon>
        <taxon>Colletotrichum acutatum species complex</taxon>
    </lineage>
</organism>
<dbReference type="InterPro" id="IPR032675">
    <property type="entry name" value="LRR_dom_sf"/>
</dbReference>
<keyword evidence="2" id="KW-1185">Reference proteome</keyword>
<dbReference type="RefSeq" id="XP_060424565.1">
    <property type="nucleotide sequence ID" value="XM_060566852.1"/>
</dbReference>
<evidence type="ECO:0008006" key="3">
    <source>
        <dbReference type="Google" id="ProtNLM"/>
    </source>
</evidence>
<accession>A0AAJ0ADY3</accession>
<evidence type="ECO:0000313" key="1">
    <source>
        <dbReference type="EMBL" id="KAK1659801.1"/>
    </source>
</evidence>
<proteinExistence type="predicted"/>
<evidence type="ECO:0000313" key="2">
    <source>
        <dbReference type="Proteomes" id="UP001224890"/>
    </source>
</evidence>
<gene>
    <name evidence="1" type="ORF">BDP55DRAFT_331638</name>
</gene>
<dbReference type="AlphaFoldDB" id="A0AAJ0ADY3"/>
<dbReference type="Gene3D" id="3.80.10.10">
    <property type="entry name" value="Ribonuclease Inhibitor"/>
    <property type="match status" value="1"/>
</dbReference>
<reference evidence="1" key="1">
    <citation type="submission" date="2021-06" db="EMBL/GenBank/DDBJ databases">
        <title>Comparative genomics, transcriptomics and evolutionary studies reveal genomic signatures of adaptation to plant cell wall in hemibiotrophic fungi.</title>
        <authorList>
            <consortium name="DOE Joint Genome Institute"/>
            <person name="Baroncelli R."/>
            <person name="Diaz J.F."/>
            <person name="Benocci T."/>
            <person name="Peng M."/>
            <person name="Battaglia E."/>
            <person name="Haridas S."/>
            <person name="Andreopoulos W."/>
            <person name="Labutti K."/>
            <person name="Pangilinan J."/>
            <person name="Floch G.L."/>
            <person name="Makela M.R."/>
            <person name="Henrissat B."/>
            <person name="Grigoriev I.V."/>
            <person name="Crouch J.A."/>
            <person name="De Vries R.P."/>
            <person name="Sukno S.A."/>
            <person name="Thon M.R."/>
        </authorList>
    </citation>
    <scope>NUCLEOTIDE SEQUENCE</scope>
    <source>
        <strain evidence="1">CBS 193.32</strain>
    </source>
</reference>
<protein>
    <recommendedName>
        <fullName evidence="3">F-box domain-containing protein</fullName>
    </recommendedName>
</protein>
<dbReference type="EMBL" id="JAHMHR010000056">
    <property type="protein sequence ID" value="KAK1659801.1"/>
    <property type="molecule type" value="Genomic_DNA"/>
</dbReference>
<sequence length="314" mass="35722">MSINVSTRHSKLPRCLKVDISRWEWDVTVRSIDQNPTATGVRVLSLDTTADRFVRSEKTLPYLRRKLPKSDANPTYDYRGGEAVILRYLFYVLPNLTHLYLRLSGIESASYFTRLRETPLLSLKILRVQYLRRQCSLCLSACFGLFDAAPSLEEIRIDDCVMNLGMLNEELNLPNVRKVRLINVQFFKDDTSSQGTQHFPHNNCPRLRVVECSFQFDAKADSELFATPSDMLVALKPVATQLHGLELIVGTGNPPHKYGRIVSLAGFSRLEAVSIATEFIDDISCFIRTLPRSVSRLYLHVTKSEVVEFMLDGM</sequence>
<dbReference type="SUPFAM" id="SSF52058">
    <property type="entry name" value="L domain-like"/>
    <property type="match status" value="1"/>
</dbReference>
<dbReference type="Proteomes" id="UP001224890">
    <property type="component" value="Unassembled WGS sequence"/>
</dbReference>